<dbReference type="PROSITE" id="PS51257">
    <property type="entry name" value="PROKAR_LIPOPROTEIN"/>
    <property type="match status" value="1"/>
</dbReference>
<dbReference type="Pfam" id="PF00015">
    <property type="entry name" value="MCPsignal"/>
    <property type="match status" value="1"/>
</dbReference>
<evidence type="ECO:0000259" key="10">
    <source>
        <dbReference type="PROSITE" id="PS50111"/>
    </source>
</evidence>
<keyword evidence="6 8" id="KW-0807">Transducer</keyword>
<evidence type="ECO:0000256" key="3">
    <source>
        <dbReference type="ARBA" id="ARBA00022692"/>
    </source>
</evidence>
<keyword evidence="2" id="KW-1003">Cell membrane</keyword>
<dbReference type="AlphaFoldDB" id="A0A6L5XMI0"/>
<dbReference type="Pfam" id="PF00672">
    <property type="entry name" value="HAMP"/>
    <property type="match status" value="1"/>
</dbReference>
<organism evidence="12 13">
    <name type="scientific">Desulfovibrio porci</name>
    <dbReference type="NCBI Taxonomy" id="2605782"/>
    <lineage>
        <taxon>Bacteria</taxon>
        <taxon>Pseudomonadati</taxon>
        <taxon>Thermodesulfobacteriota</taxon>
        <taxon>Desulfovibrionia</taxon>
        <taxon>Desulfovibrionales</taxon>
        <taxon>Desulfovibrionaceae</taxon>
        <taxon>Desulfovibrio</taxon>
    </lineage>
</organism>
<feature type="domain" description="Methyl-accepting transducer" evidence="10">
    <location>
        <begin position="402"/>
        <end position="638"/>
    </location>
</feature>
<feature type="domain" description="HAMP" evidence="11">
    <location>
        <begin position="302"/>
        <end position="354"/>
    </location>
</feature>
<dbReference type="InterPro" id="IPR004089">
    <property type="entry name" value="MCPsignal_dom"/>
</dbReference>
<dbReference type="CDD" id="cd11386">
    <property type="entry name" value="MCP_signal"/>
    <property type="match status" value="1"/>
</dbReference>
<evidence type="ECO:0000256" key="2">
    <source>
        <dbReference type="ARBA" id="ARBA00022475"/>
    </source>
</evidence>
<dbReference type="PANTHER" id="PTHR32089:SF112">
    <property type="entry name" value="LYSOZYME-LIKE PROTEIN-RELATED"/>
    <property type="match status" value="1"/>
</dbReference>
<feature type="coiled-coil region" evidence="9">
    <location>
        <begin position="346"/>
        <end position="390"/>
    </location>
</feature>
<proteinExistence type="inferred from homology"/>
<evidence type="ECO:0000313" key="13">
    <source>
        <dbReference type="Proteomes" id="UP000477488"/>
    </source>
</evidence>
<dbReference type="PROSITE" id="PS50885">
    <property type="entry name" value="HAMP"/>
    <property type="match status" value="1"/>
</dbReference>
<gene>
    <name evidence="12" type="ORF">FYJ44_10055</name>
</gene>
<dbReference type="PANTHER" id="PTHR32089">
    <property type="entry name" value="METHYL-ACCEPTING CHEMOTAXIS PROTEIN MCPB"/>
    <property type="match status" value="1"/>
</dbReference>
<dbReference type="SUPFAM" id="SSF58104">
    <property type="entry name" value="Methyl-accepting chemotaxis protein (MCP) signaling domain"/>
    <property type="match status" value="1"/>
</dbReference>
<dbReference type="InterPro" id="IPR033463">
    <property type="entry name" value="sCache_3"/>
</dbReference>
<dbReference type="SUPFAM" id="SSF103190">
    <property type="entry name" value="Sensory domain-like"/>
    <property type="match status" value="2"/>
</dbReference>
<comment type="caution">
    <text evidence="12">The sequence shown here is derived from an EMBL/GenBank/DDBJ whole genome shotgun (WGS) entry which is preliminary data.</text>
</comment>
<dbReference type="RefSeq" id="WP_154511702.1">
    <property type="nucleotide sequence ID" value="NZ_VUMH01000010.1"/>
</dbReference>
<protein>
    <submittedName>
        <fullName evidence="12">HAMP domain-containing protein</fullName>
    </submittedName>
</protein>
<dbReference type="Pfam" id="PF17202">
    <property type="entry name" value="sCache_3_3"/>
    <property type="match status" value="1"/>
</dbReference>
<keyword evidence="9" id="KW-0175">Coiled coil</keyword>
<evidence type="ECO:0000259" key="11">
    <source>
        <dbReference type="PROSITE" id="PS50885"/>
    </source>
</evidence>
<dbReference type="CDD" id="cd06225">
    <property type="entry name" value="HAMP"/>
    <property type="match status" value="1"/>
</dbReference>
<keyword evidence="13" id="KW-1185">Reference proteome</keyword>
<comment type="subcellular location">
    <subcellularLocation>
        <location evidence="1">Cell membrane</location>
        <topology evidence="1">Multi-pass membrane protein</topology>
    </subcellularLocation>
</comment>
<evidence type="ECO:0000256" key="8">
    <source>
        <dbReference type="PROSITE-ProRule" id="PRU00284"/>
    </source>
</evidence>
<dbReference type="Gene3D" id="3.30.450.20">
    <property type="entry name" value="PAS domain"/>
    <property type="match status" value="1"/>
</dbReference>
<evidence type="ECO:0000256" key="4">
    <source>
        <dbReference type="ARBA" id="ARBA00022989"/>
    </source>
</evidence>
<dbReference type="GO" id="GO:0005886">
    <property type="term" value="C:plasma membrane"/>
    <property type="evidence" value="ECO:0007669"/>
    <property type="project" value="UniProtKB-SubCell"/>
</dbReference>
<accession>A0A6L5XMI0</accession>
<dbReference type="InterPro" id="IPR029151">
    <property type="entry name" value="Sensor-like_sf"/>
</dbReference>
<dbReference type="SMART" id="SM00304">
    <property type="entry name" value="HAMP"/>
    <property type="match status" value="1"/>
</dbReference>
<keyword evidence="3" id="KW-0812">Transmembrane</keyword>
<name>A0A6L5XMI0_9BACT</name>
<dbReference type="Proteomes" id="UP000477488">
    <property type="component" value="Unassembled WGS sequence"/>
</dbReference>
<dbReference type="PROSITE" id="PS50111">
    <property type="entry name" value="CHEMOTAXIS_TRANSDUC_2"/>
    <property type="match status" value="1"/>
</dbReference>
<keyword evidence="5" id="KW-0472">Membrane</keyword>
<sequence>MRLSIAGKIITFVVVAVALSCTAVLLTTMRLLEPPLDASIEGTTQLAKAATDATYNANSEKFLKEARLIAQNPELIEAVTRRDHAAAAAIGKELMEMAGSEFITITDEKGMVVARGHSPKYGDDVNNQETVSAGRQGKSVVGVVTGTVVPFTLRAGAPLMRDGKVAGTVGIGISLTSEAYVDKLKKDTGLEATIFRDDVRAMTTLMQDGKRLIGTRLQNAAVSEAVLQRGETVSGRLELLGRPFSVVYWPILNMAGKPVGMWFTGQPLGHVVQVRQEALRNSLLATAGITLVFALVAFAMGRLLASPVKRITAYAEAVAEGDLDASLSVRARDETGRLAGALHTMVKTLKTRIAEAGEQSELARQETAKAQEAMGMAEEARHRAESARREGMLAAAGQLEGVVGVVSSVAAGLSAQIEKSERGAAEQATRVTDTATAMEEMNVTVAEVARNAGSAPEMSAATRQRAEAGAQVVSQAVDSIRRVEKQSLELKDDMRTLSEQAQSIDRIMGVISDIADQTNLLALNAAIEAARAGEAGRGFAVVADEVRKLAEKTMASTHDVGNAILAIQQSAGQSAEQVEEAVRIIGEATEFAGKSGEALQQIVEMADSTADQVRAIATASEQQSASSEEINNSITQVNAIAGDTSQAMREAAGAVAELAEQARALTGLIENMKKG</sequence>
<dbReference type="Pfam" id="PF17203">
    <property type="entry name" value="sCache_3_2"/>
    <property type="match status" value="1"/>
</dbReference>
<evidence type="ECO:0000256" key="5">
    <source>
        <dbReference type="ARBA" id="ARBA00023136"/>
    </source>
</evidence>
<dbReference type="SMART" id="SM00283">
    <property type="entry name" value="MA"/>
    <property type="match status" value="1"/>
</dbReference>
<dbReference type="Gene3D" id="1.10.287.950">
    <property type="entry name" value="Methyl-accepting chemotaxis protein"/>
    <property type="match status" value="1"/>
</dbReference>
<reference evidence="12 13" key="1">
    <citation type="submission" date="2019-09" db="EMBL/GenBank/DDBJ databases">
        <title>In-depth cultivation of the pig gut microbiome towards novel bacterial diversity and tailored functional studies.</title>
        <authorList>
            <person name="Wylensek D."/>
            <person name="Hitch T.C.A."/>
            <person name="Clavel T."/>
        </authorList>
    </citation>
    <scope>NUCLEOTIDE SEQUENCE [LARGE SCALE GENOMIC DNA]</scope>
    <source>
        <strain evidence="12 13">PG-178-WT-4</strain>
    </source>
</reference>
<dbReference type="Gene3D" id="6.10.340.10">
    <property type="match status" value="1"/>
</dbReference>
<comment type="similarity">
    <text evidence="7">Belongs to the methyl-accepting chemotaxis (MCP) protein family.</text>
</comment>
<evidence type="ECO:0000313" key="12">
    <source>
        <dbReference type="EMBL" id="MSS28368.1"/>
    </source>
</evidence>
<evidence type="ECO:0000256" key="9">
    <source>
        <dbReference type="SAM" id="Coils"/>
    </source>
</evidence>
<dbReference type="GO" id="GO:0007165">
    <property type="term" value="P:signal transduction"/>
    <property type="evidence" value="ECO:0007669"/>
    <property type="project" value="UniProtKB-KW"/>
</dbReference>
<evidence type="ECO:0000256" key="1">
    <source>
        <dbReference type="ARBA" id="ARBA00004651"/>
    </source>
</evidence>
<dbReference type="InterPro" id="IPR003660">
    <property type="entry name" value="HAMP_dom"/>
</dbReference>
<evidence type="ECO:0000256" key="7">
    <source>
        <dbReference type="ARBA" id="ARBA00029447"/>
    </source>
</evidence>
<dbReference type="EMBL" id="VUMH01000010">
    <property type="protein sequence ID" value="MSS28368.1"/>
    <property type="molecule type" value="Genomic_DNA"/>
</dbReference>
<evidence type="ECO:0000256" key="6">
    <source>
        <dbReference type="ARBA" id="ARBA00023224"/>
    </source>
</evidence>
<keyword evidence="4" id="KW-1133">Transmembrane helix</keyword>